<evidence type="ECO:0000313" key="2">
    <source>
        <dbReference type="Proteomes" id="UP001202248"/>
    </source>
</evidence>
<accession>A0ABS9SJP2</accession>
<proteinExistence type="predicted"/>
<dbReference type="Proteomes" id="UP001202248">
    <property type="component" value="Unassembled WGS sequence"/>
</dbReference>
<dbReference type="EMBL" id="JAKWBL010000001">
    <property type="protein sequence ID" value="MCH5598399.1"/>
    <property type="molecule type" value="Genomic_DNA"/>
</dbReference>
<name>A0ABS9SJP2_9BACT</name>
<comment type="caution">
    <text evidence="1">The sequence shown here is derived from an EMBL/GenBank/DDBJ whole genome shotgun (WGS) entry which is preliminary data.</text>
</comment>
<gene>
    <name evidence="1" type="ORF">MKP09_10985</name>
</gene>
<reference evidence="1 2" key="1">
    <citation type="submission" date="2022-02" db="EMBL/GenBank/DDBJ databases">
        <authorList>
            <person name="Min J."/>
        </authorList>
    </citation>
    <scope>NUCLEOTIDE SEQUENCE [LARGE SCALE GENOMIC DNA]</scope>
    <source>
        <strain evidence="1 2">GR10-1</strain>
    </source>
</reference>
<evidence type="ECO:0000313" key="1">
    <source>
        <dbReference type="EMBL" id="MCH5598399.1"/>
    </source>
</evidence>
<sequence>MKDWEISQVGLSFEHGGTHGSANNSGPILLSSHAGMFVRFYQLTQDALYLNMARAAAWGRDAFVDSATGVASYYWRMMDNGAGPFPHHAWWQIGWIMDYLVAEANMRSMKEISFPRGFITPKVGPHLTYGFAEGRVMGHKAALILKPDLIKIDNPKLDCLTALNKEEKNFI</sequence>
<protein>
    <submittedName>
        <fullName evidence="1">Uncharacterized protein</fullName>
    </submittedName>
</protein>
<organism evidence="1 2">
    <name type="scientific">Niabella ginsengisoli</name>
    <dbReference type="NCBI Taxonomy" id="522298"/>
    <lineage>
        <taxon>Bacteria</taxon>
        <taxon>Pseudomonadati</taxon>
        <taxon>Bacteroidota</taxon>
        <taxon>Chitinophagia</taxon>
        <taxon>Chitinophagales</taxon>
        <taxon>Chitinophagaceae</taxon>
        <taxon>Niabella</taxon>
    </lineage>
</organism>
<keyword evidence="2" id="KW-1185">Reference proteome</keyword>
<dbReference type="RefSeq" id="WP_240828913.1">
    <property type="nucleotide sequence ID" value="NZ_JAKWBL010000001.1"/>
</dbReference>